<accession>A0AAV5AEB7</accession>
<evidence type="ECO:0000256" key="3">
    <source>
        <dbReference type="ARBA" id="ARBA00022833"/>
    </source>
</evidence>
<dbReference type="SMART" id="SM00249">
    <property type="entry name" value="PHD"/>
    <property type="match status" value="1"/>
</dbReference>
<keyword evidence="2 4" id="KW-0863">Zinc-finger</keyword>
<dbReference type="PANTHER" id="PTHR47672:SF1">
    <property type="entry name" value="E3 UBIQUITIN-PROTEIN LIGASE SNT2"/>
    <property type="match status" value="1"/>
</dbReference>
<dbReference type="InterPro" id="IPR001025">
    <property type="entry name" value="BAH_dom"/>
</dbReference>
<dbReference type="AlphaFoldDB" id="A0AAV5AEB7"/>
<dbReference type="PANTHER" id="PTHR47672">
    <property type="entry name" value="E3 UBIQUITIN-PROTEIN LIGASE SNT2"/>
    <property type="match status" value="1"/>
</dbReference>
<feature type="domain" description="BAH" evidence="7">
    <location>
        <begin position="9"/>
        <end position="142"/>
    </location>
</feature>
<evidence type="ECO:0000313" key="9">
    <source>
        <dbReference type="EMBL" id="GJJ11321.1"/>
    </source>
</evidence>
<dbReference type="SMART" id="SM00717">
    <property type="entry name" value="SANT"/>
    <property type="match status" value="1"/>
</dbReference>
<dbReference type="InterPro" id="IPR000679">
    <property type="entry name" value="Znf_GATA"/>
</dbReference>
<organism evidence="9 10">
    <name type="scientific">Clathrus columnatus</name>
    <dbReference type="NCBI Taxonomy" id="1419009"/>
    <lineage>
        <taxon>Eukaryota</taxon>
        <taxon>Fungi</taxon>
        <taxon>Dikarya</taxon>
        <taxon>Basidiomycota</taxon>
        <taxon>Agaricomycotina</taxon>
        <taxon>Agaricomycetes</taxon>
        <taxon>Phallomycetidae</taxon>
        <taxon>Phallales</taxon>
        <taxon>Clathraceae</taxon>
        <taxon>Clathrus</taxon>
    </lineage>
</organism>
<dbReference type="InterPro" id="IPR013083">
    <property type="entry name" value="Znf_RING/FYVE/PHD"/>
</dbReference>
<dbReference type="InterPro" id="IPR009057">
    <property type="entry name" value="Homeodomain-like_sf"/>
</dbReference>
<name>A0AAV5AEB7_9AGAM</name>
<dbReference type="InterPro" id="IPR011011">
    <property type="entry name" value="Znf_FYVE_PHD"/>
</dbReference>
<dbReference type="GO" id="GO:0043565">
    <property type="term" value="F:sequence-specific DNA binding"/>
    <property type="evidence" value="ECO:0007669"/>
    <property type="project" value="InterPro"/>
</dbReference>
<dbReference type="Gene3D" id="2.30.30.490">
    <property type="match status" value="1"/>
</dbReference>
<dbReference type="InterPro" id="IPR001005">
    <property type="entry name" value="SANT/Myb"/>
</dbReference>
<sequence length="855" mass="97358">MEYILPNGEKLKVNDHVYCSPSWVIRDGTPYSIARIMEFLPGKDPIPQETTKTRSSTKEPWTRVRVAWFYRPSDVSDRPVNDSRLLLCAIYSEVIPITQLRGKCYVKHKDKIVDLIAWRKRPDCFYYNRLFDPFIKREFEVILVSEVQNLPRQIKDVLASRYEMIVTEKECVAELTDSLRLCDSCGEWCPSADSVQCDTCKCHFHMACVQPPLLAKPARGYGWSCARCSQKDDDDENGQLGGTSKSKSVIGSNYRTRGRPKGSRNNLLTSTKEQEDAEETYFKMWPFRYFGQYTVAEDTLDPEDIIFPRANTRVGIKFQTSVPATGSSLPPPGPDIPERGTDETVEILSCVSRMVGDEISNLELCKTNLAARPDLLFDVDWLTEIIRRFSMAYLQKESLSNVTLKNPFRTPKWKKDEVRYTDREWSEDEIRIFSNAVMEYGPELRSVRDQLGSRTFPEVVRFFAKWKANHLREENHRILEARRLGKPLVSQQNAATALDEEKSIVNVKTDGRSLMCAACRTRQSSVWWKGPRGLSSPVLCDECGIHWRKYGDLSLKTPSDLLSGKQRTTVIEKREGTPLAGSAPKRMKNDTTLEASLVGDKLNENLNKPLPVSQISDCVLCPNKRKNDKKRAITTPNLRDPKDMGFLRAKKPTEGQNWAHILCSLYASEVVFTDASRLRLVEGVSSIAQARWEAPKVLSKRDVLIEFKGETGVMRPVIYCLEHEIGPTRKLYDFCDVNEGGESALQIFVRNYKQAAVDNSYGLLRKARRLDLIMQIHEKTSGKVVGGPVSNQQCFNCKTEYSPFFYPVEPETLPDLERQEGLQECQVCHFERLSSSKEKESSHELLVPAATVLVG</sequence>
<dbReference type="PROSITE" id="PS50016">
    <property type="entry name" value="ZF_PHD_2"/>
    <property type="match status" value="1"/>
</dbReference>
<dbReference type="InterPro" id="IPR001965">
    <property type="entry name" value="Znf_PHD"/>
</dbReference>
<dbReference type="InterPro" id="IPR017884">
    <property type="entry name" value="SANT_dom"/>
</dbReference>
<dbReference type="Pfam" id="PF00628">
    <property type="entry name" value="PHD"/>
    <property type="match status" value="1"/>
</dbReference>
<dbReference type="SMART" id="SM00439">
    <property type="entry name" value="BAH"/>
    <property type="match status" value="1"/>
</dbReference>
<dbReference type="CDD" id="cd15497">
    <property type="entry name" value="PHD1_Snt2p_like"/>
    <property type="match status" value="1"/>
</dbReference>
<dbReference type="PROSITE" id="PS01359">
    <property type="entry name" value="ZF_PHD_1"/>
    <property type="match status" value="1"/>
</dbReference>
<dbReference type="InterPro" id="IPR019786">
    <property type="entry name" value="Zinc_finger_PHD-type_CS"/>
</dbReference>
<dbReference type="GO" id="GO:0004842">
    <property type="term" value="F:ubiquitin-protein transferase activity"/>
    <property type="evidence" value="ECO:0007669"/>
    <property type="project" value="TreeGrafter"/>
</dbReference>
<dbReference type="Gene3D" id="3.30.50.10">
    <property type="entry name" value="Erythroid Transcription Factor GATA-1, subunit A"/>
    <property type="match status" value="1"/>
</dbReference>
<dbReference type="InterPro" id="IPR013088">
    <property type="entry name" value="Znf_NHR/GATA"/>
</dbReference>
<dbReference type="EMBL" id="BPWL01000006">
    <property type="protein sequence ID" value="GJJ11321.1"/>
    <property type="molecule type" value="Genomic_DNA"/>
</dbReference>
<proteinExistence type="predicted"/>
<protein>
    <submittedName>
        <fullName evidence="9">Uncharacterized protein</fullName>
    </submittedName>
</protein>
<dbReference type="InterPro" id="IPR019787">
    <property type="entry name" value="Znf_PHD-finger"/>
</dbReference>
<dbReference type="Pfam" id="PF01426">
    <property type="entry name" value="BAH"/>
    <property type="match status" value="1"/>
</dbReference>
<dbReference type="GO" id="GO:0036205">
    <property type="term" value="P:histone catabolic process"/>
    <property type="evidence" value="ECO:0007669"/>
    <property type="project" value="TreeGrafter"/>
</dbReference>
<evidence type="ECO:0000313" key="10">
    <source>
        <dbReference type="Proteomes" id="UP001050691"/>
    </source>
</evidence>
<dbReference type="InterPro" id="IPR029617">
    <property type="entry name" value="Snt2"/>
</dbReference>
<dbReference type="GO" id="GO:0006355">
    <property type="term" value="P:regulation of DNA-templated transcription"/>
    <property type="evidence" value="ECO:0007669"/>
    <property type="project" value="InterPro"/>
</dbReference>
<dbReference type="SUPFAM" id="SSF57903">
    <property type="entry name" value="FYVE/PHD zinc finger"/>
    <property type="match status" value="1"/>
</dbReference>
<dbReference type="Gene3D" id="3.30.40.10">
    <property type="entry name" value="Zinc/RING finger domain, C3HC4 (zinc finger)"/>
    <property type="match status" value="1"/>
</dbReference>
<dbReference type="InterPro" id="IPR043151">
    <property type="entry name" value="BAH_sf"/>
</dbReference>
<evidence type="ECO:0000256" key="1">
    <source>
        <dbReference type="ARBA" id="ARBA00022723"/>
    </source>
</evidence>
<evidence type="ECO:0000259" key="6">
    <source>
        <dbReference type="PROSITE" id="PS50016"/>
    </source>
</evidence>
<feature type="region of interest" description="Disordered" evidence="5">
    <location>
        <begin position="232"/>
        <end position="273"/>
    </location>
</feature>
<comment type="caution">
    <text evidence="9">The sequence shown here is derived from an EMBL/GenBank/DDBJ whole genome shotgun (WGS) entry which is preliminary data.</text>
</comment>
<dbReference type="Proteomes" id="UP001050691">
    <property type="component" value="Unassembled WGS sequence"/>
</dbReference>
<dbReference type="Gene3D" id="1.10.10.60">
    <property type="entry name" value="Homeodomain-like"/>
    <property type="match status" value="1"/>
</dbReference>
<evidence type="ECO:0000259" key="7">
    <source>
        <dbReference type="PROSITE" id="PS51038"/>
    </source>
</evidence>
<keyword evidence="3" id="KW-0862">Zinc</keyword>
<evidence type="ECO:0000256" key="4">
    <source>
        <dbReference type="PROSITE-ProRule" id="PRU00146"/>
    </source>
</evidence>
<feature type="compositionally biased region" description="Polar residues" evidence="5">
    <location>
        <begin position="242"/>
        <end position="255"/>
    </location>
</feature>
<dbReference type="GO" id="GO:0003682">
    <property type="term" value="F:chromatin binding"/>
    <property type="evidence" value="ECO:0007669"/>
    <property type="project" value="InterPro"/>
</dbReference>
<keyword evidence="10" id="KW-1185">Reference proteome</keyword>
<dbReference type="GO" id="GO:0048189">
    <property type="term" value="C:Lid2 complex"/>
    <property type="evidence" value="ECO:0007669"/>
    <property type="project" value="TreeGrafter"/>
</dbReference>
<dbReference type="PROSITE" id="PS51293">
    <property type="entry name" value="SANT"/>
    <property type="match status" value="1"/>
</dbReference>
<feature type="domain" description="PHD-type" evidence="6">
    <location>
        <begin position="179"/>
        <end position="231"/>
    </location>
</feature>
<dbReference type="Pfam" id="PF00320">
    <property type="entry name" value="GATA"/>
    <property type="match status" value="1"/>
</dbReference>
<gene>
    <name evidence="9" type="ORF">Clacol_005553</name>
</gene>
<dbReference type="SUPFAM" id="SSF46689">
    <property type="entry name" value="Homeodomain-like"/>
    <property type="match status" value="1"/>
</dbReference>
<keyword evidence="1" id="KW-0479">Metal-binding</keyword>
<evidence type="ECO:0000259" key="8">
    <source>
        <dbReference type="PROSITE" id="PS51293"/>
    </source>
</evidence>
<dbReference type="SUPFAM" id="SSF57716">
    <property type="entry name" value="Glucocorticoid receptor-like (DNA-binding domain)"/>
    <property type="match status" value="1"/>
</dbReference>
<dbReference type="SMART" id="SM00401">
    <property type="entry name" value="ZnF_GATA"/>
    <property type="match status" value="1"/>
</dbReference>
<dbReference type="GO" id="GO:0008270">
    <property type="term" value="F:zinc ion binding"/>
    <property type="evidence" value="ECO:0007669"/>
    <property type="project" value="UniProtKB-KW"/>
</dbReference>
<evidence type="ECO:0000256" key="5">
    <source>
        <dbReference type="SAM" id="MobiDB-lite"/>
    </source>
</evidence>
<evidence type="ECO:0000256" key="2">
    <source>
        <dbReference type="ARBA" id="ARBA00022771"/>
    </source>
</evidence>
<feature type="domain" description="SANT" evidence="8">
    <location>
        <begin position="422"/>
        <end position="471"/>
    </location>
</feature>
<dbReference type="PROSITE" id="PS51038">
    <property type="entry name" value="BAH"/>
    <property type="match status" value="1"/>
</dbReference>
<reference evidence="9" key="1">
    <citation type="submission" date="2021-10" db="EMBL/GenBank/DDBJ databases">
        <title>De novo Genome Assembly of Clathrus columnatus (Basidiomycota, Fungi) Using Illumina and Nanopore Sequence Data.</title>
        <authorList>
            <person name="Ogiso-Tanaka E."/>
            <person name="Itagaki H."/>
            <person name="Hosoya T."/>
            <person name="Hosaka K."/>
        </authorList>
    </citation>
    <scope>NUCLEOTIDE SEQUENCE</scope>
    <source>
        <strain evidence="9">MO-923</strain>
    </source>
</reference>